<dbReference type="PROSITE" id="PS51318">
    <property type="entry name" value="TAT"/>
    <property type="match status" value="1"/>
</dbReference>
<gene>
    <name evidence="1" type="ORF">HG66A1_14720</name>
</gene>
<dbReference type="InterPro" id="IPR010869">
    <property type="entry name" value="DUF1501"/>
</dbReference>
<dbReference type="Proteomes" id="UP000320421">
    <property type="component" value="Chromosome"/>
</dbReference>
<dbReference type="EMBL" id="CP036266">
    <property type="protein sequence ID" value="QDT19704.1"/>
    <property type="molecule type" value="Genomic_DNA"/>
</dbReference>
<organism evidence="1 2">
    <name type="scientific">Gimesia chilikensis</name>
    <dbReference type="NCBI Taxonomy" id="2605989"/>
    <lineage>
        <taxon>Bacteria</taxon>
        <taxon>Pseudomonadati</taxon>
        <taxon>Planctomycetota</taxon>
        <taxon>Planctomycetia</taxon>
        <taxon>Planctomycetales</taxon>
        <taxon>Planctomycetaceae</taxon>
        <taxon>Gimesia</taxon>
    </lineage>
</organism>
<evidence type="ECO:0000313" key="2">
    <source>
        <dbReference type="Proteomes" id="UP000320421"/>
    </source>
</evidence>
<evidence type="ECO:0008006" key="3">
    <source>
        <dbReference type="Google" id="ProtNLM"/>
    </source>
</evidence>
<dbReference type="OrthoDB" id="127333at2"/>
<reference evidence="1 2" key="1">
    <citation type="submission" date="2019-02" db="EMBL/GenBank/DDBJ databases">
        <title>Deep-cultivation of Planctomycetes and their phenomic and genomic characterization uncovers novel biology.</title>
        <authorList>
            <person name="Wiegand S."/>
            <person name="Jogler M."/>
            <person name="Boedeker C."/>
            <person name="Pinto D."/>
            <person name="Vollmers J."/>
            <person name="Rivas-Marin E."/>
            <person name="Kohn T."/>
            <person name="Peeters S.H."/>
            <person name="Heuer A."/>
            <person name="Rast P."/>
            <person name="Oberbeckmann S."/>
            <person name="Bunk B."/>
            <person name="Jeske O."/>
            <person name="Meyerdierks A."/>
            <person name="Storesund J.E."/>
            <person name="Kallscheuer N."/>
            <person name="Luecker S."/>
            <person name="Lage O.M."/>
            <person name="Pohl T."/>
            <person name="Merkel B.J."/>
            <person name="Hornburger P."/>
            <person name="Mueller R.-W."/>
            <person name="Bruemmer F."/>
            <person name="Labrenz M."/>
            <person name="Spormann A.M."/>
            <person name="Op den Camp H."/>
            <person name="Overmann J."/>
            <person name="Amann R."/>
            <person name="Jetten M.S.M."/>
            <person name="Mascher T."/>
            <person name="Medema M.H."/>
            <person name="Devos D.P."/>
            <person name="Kaster A.-K."/>
            <person name="Ovreas L."/>
            <person name="Rohde M."/>
            <person name="Galperin M.Y."/>
            <person name="Jogler C."/>
        </authorList>
    </citation>
    <scope>NUCLEOTIDE SEQUENCE [LARGE SCALE GENOMIC DNA]</scope>
    <source>
        <strain evidence="1 2">HG66A1</strain>
    </source>
</reference>
<dbReference type="Gene3D" id="3.40.720.10">
    <property type="entry name" value="Alkaline Phosphatase, subunit A"/>
    <property type="match status" value="1"/>
</dbReference>
<name>A0A517PK05_9PLAN</name>
<dbReference type="SUPFAM" id="SSF53649">
    <property type="entry name" value="Alkaline phosphatase-like"/>
    <property type="match status" value="1"/>
</dbReference>
<protein>
    <recommendedName>
        <fullName evidence="3">DUF1501 domain-containing protein</fullName>
    </recommendedName>
</protein>
<proteinExistence type="predicted"/>
<keyword evidence="2" id="KW-1185">Reference proteome</keyword>
<dbReference type="InterPro" id="IPR006311">
    <property type="entry name" value="TAT_signal"/>
</dbReference>
<dbReference type="InterPro" id="IPR017850">
    <property type="entry name" value="Alkaline_phosphatase_core_sf"/>
</dbReference>
<accession>A0A517PK05</accession>
<dbReference type="Pfam" id="PF07394">
    <property type="entry name" value="DUF1501"/>
    <property type="match status" value="1"/>
</dbReference>
<evidence type="ECO:0000313" key="1">
    <source>
        <dbReference type="EMBL" id="QDT19704.1"/>
    </source>
</evidence>
<dbReference type="PANTHER" id="PTHR43737">
    <property type="entry name" value="BLL7424 PROTEIN"/>
    <property type="match status" value="1"/>
</dbReference>
<dbReference type="AlphaFoldDB" id="A0A517PK05"/>
<dbReference type="RefSeq" id="WP_145181501.1">
    <property type="nucleotide sequence ID" value="NZ_CP036266.1"/>
</dbReference>
<dbReference type="PANTHER" id="PTHR43737:SF1">
    <property type="entry name" value="DUF1501 DOMAIN-CONTAINING PROTEIN"/>
    <property type="match status" value="1"/>
</dbReference>
<sequence length="485" mass="54443" precursor="true">MNEPLEHSALEVSRRYFLGQGAGVGLGAMALGLLEATRSQAAEKAPAIGLPDLPHKPPKAKNVIFLTQSGGPSQIELFDYKPNLMKWAGKELPESVRGGQRLTTMTANQKQLIMPSRTKFKRYGESGATLGEWLPYHGEVADELCFIKSMNTDQINHAPAMTKFLTGHQLPGRPSIGAWSSYGLGSENRNLPDYLVLISKMKRPSDQPLYDHYWGSGFLPSRYQGVKLRNAKEPVLYLRDPDGMPRPIRRGMLDGIAELNQMRLEQTGDPEIETRIRQYEMAWRMQSSIPELNDLNDEPESTFELYGPDSRRPGSYAANCVLARRLIERGVRFVQLFHPDWDHHSRLGSWCVARCRDTDQASAALVKDLKQRGLLDETLVIWGGEFGRGVAGQGKWDSPEGGRDHHPRCFTTWLAGGGVKPGMTYGMTDEFSYNVAEDPVHVRDLHATVLHLLGIDHERFTYRHQGLDFKLTGVEPSRIVEEILV</sequence>